<dbReference type="Pfam" id="PF00196">
    <property type="entry name" value="GerE"/>
    <property type="match status" value="1"/>
</dbReference>
<dbReference type="SUPFAM" id="SSF52172">
    <property type="entry name" value="CheY-like"/>
    <property type="match status" value="1"/>
</dbReference>
<dbReference type="PRINTS" id="PR00038">
    <property type="entry name" value="HTHLUXR"/>
</dbReference>
<evidence type="ECO:0000259" key="4">
    <source>
        <dbReference type="PROSITE" id="PS50110"/>
    </source>
</evidence>
<dbReference type="SUPFAM" id="SSF46894">
    <property type="entry name" value="C-terminal effector domain of the bipartite response regulators"/>
    <property type="match status" value="1"/>
</dbReference>
<dbReference type="AlphaFoldDB" id="C0N1R1"/>
<dbReference type="GO" id="GO:0000160">
    <property type="term" value="P:phosphorelay signal transduction system"/>
    <property type="evidence" value="ECO:0007669"/>
    <property type="project" value="InterPro"/>
</dbReference>
<feature type="modified residue" description="4-aspartylphosphate" evidence="2">
    <location>
        <position position="57"/>
    </location>
</feature>
<evidence type="ECO:0000256" key="2">
    <source>
        <dbReference type="PROSITE-ProRule" id="PRU00169"/>
    </source>
</evidence>
<dbReference type="PANTHER" id="PTHR43214">
    <property type="entry name" value="TWO-COMPONENT RESPONSE REGULATOR"/>
    <property type="match status" value="1"/>
</dbReference>
<dbReference type="InterPro" id="IPR039420">
    <property type="entry name" value="WalR-like"/>
</dbReference>
<sequence>MQNIIRVMIIDDHPLFRKGVSQIISDDPNFEVVGEAASGQEGLELAEQTQPDLVLLDLNMRGMDGLETLRRFKQTDLLTRYVILTVSDSEDDLMEALKIGADGYLLKDMEPEDLRANLMKASVGVTVLQDSLTQVLKKALSEPDTKVNQADAGLTDRENEILDCLAEGMNNKNIARKLGISDTTVKVHIKNILRKLNLTSRLEAAVWKHQQK</sequence>
<dbReference type="PROSITE" id="PS50043">
    <property type="entry name" value="HTH_LUXR_2"/>
    <property type="match status" value="1"/>
</dbReference>
<dbReference type="PROSITE" id="PS00622">
    <property type="entry name" value="HTH_LUXR_1"/>
    <property type="match status" value="1"/>
</dbReference>
<dbReference type="NCBIfam" id="NF007935">
    <property type="entry name" value="PRK10651.1"/>
    <property type="match status" value="1"/>
</dbReference>
<dbReference type="InterPro" id="IPR000792">
    <property type="entry name" value="Tscrpt_reg_LuxR_C"/>
</dbReference>
<keyword evidence="1" id="KW-0238">DNA-binding</keyword>
<dbReference type="SMART" id="SM00448">
    <property type="entry name" value="REC"/>
    <property type="match status" value="1"/>
</dbReference>
<dbReference type="PROSITE" id="PS50110">
    <property type="entry name" value="RESPONSE_REGULATORY"/>
    <property type="match status" value="1"/>
</dbReference>
<dbReference type="SMART" id="SM00421">
    <property type="entry name" value="HTH_LUXR"/>
    <property type="match status" value="1"/>
</dbReference>
<keyword evidence="2" id="KW-0597">Phosphoprotein</keyword>
<dbReference type="GO" id="GO:0006355">
    <property type="term" value="P:regulation of DNA-templated transcription"/>
    <property type="evidence" value="ECO:0007669"/>
    <property type="project" value="InterPro"/>
</dbReference>
<evidence type="ECO:0000313" key="5">
    <source>
        <dbReference type="EMBL" id="EEF81101.1"/>
    </source>
</evidence>
<dbReference type="OrthoDB" id="9796655at2"/>
<feature type="domain" description="HTH luxR-type" evidence="3">
    <location>
        <begin position="147"/>
        <end position="212"/>
    </location>
</feature>
<organism evidence="5 6">
    <name type="scientific">Methylophaga thiooxydans DMS010</name>
    <dbReference type="NCBI Taxonomy" id="637616"/>
    <lineage>
        <taxon>Bacteria</taxon>
        <taxon>Pseudomonadati</taxon>
        <taxon>Pseudomonadota</taxon>
        <taxon>Gammaproteobacteria</taxon>
        <taxon>Thiotrichales</taxon>
        <taxon>Piscirickettsiaceae</taxon>
        <taxon>Methylophaga</taxon>
    </lineage>
</organism>
<gene>
    <name evidence="5" type="ORF">MDMS009_93</name>
</gene>
<dbReference type="InterPro" id="IPR016032">
    <property type="entry name" value="Sig_transdc_resp-reg_C-effctor"/>
</dbReference>
<dbReference type="HOGENOM" id="CLU_000445_90_10_6"/>
<keyword evidence="6" id="KW-1185">Reference proteome</keyword>
<protein>
    <submittedName>
        <fullName evidence="5">Sigma-70, region 4 family</fullName>
    </submittedName>
</protein>
<evidence type="ECO:0000256" key="1">
    <source>
        <dbReference type="ARBA" id="ARBA00023125"/>
    </source>
</evidence>
<dbReference type="GO" id="GO:0003677">
    <property type="term" value="F:DNA binding"/>
    <property type="evidence" value="ECO:0007669"/>
    <property type="project" value="UniProtKB-KW"/>
</dbReference>
<dbReference type="RefSeq" id="WP_008289879.1">
    <property type="nucleotide sequence ID" value="NZ_GG657883.1"/>
</dbReference>
<proteinExistence type="predicted"/>
<feature type="domain" description="Response regulatory" evidence="4">
    <location>
        <begin position="6"/>
        <end position="122"/>
    </location>
</feature>
<dbReference type="Proteomes" id="UP000004679">
    <property type="component" value="Unassembled WGS sequence"/>
</dbReference>
<dbReference type="PANTHER" id="PTHR43214:SF38">
    <property type="entry name" value="NITRATE_NITRITE RESPONSE REGULATOR PROTEIN NARL"/>
    <property type="match status" value="1"/>
</dbReference>
<name>C0N1R1_9GAMM</name>
<evidence type="ECO:0000313" key="6">
    <source>
        <dbReference type="Proteomes" id="UP000004679"/>
    </source>
</evidence>
<evidence type="ECO:0000259" key="3">
    <source>
        <dbReference type="PROSITE" id="PS50043"/>
    </source>
</evidence>
<dbReference type="InterPro" id="IPR011006">
    <property type="entry name" value="CheY-like_superfamily"/>
</dbReference>
<dbReference type="Pfam" id="PF00072">
    <property type="entry name" value="Response_reg"/>
    <property type="match status" value="1"/>
</dbReference>
<reference evidence="5 6" key="1">
    <citation type="journal article" date="2011" name="J. Bacteriol.">
        <title>Draft genome sequence of the chemolithoheterotrophic, halophilic methylotroph Methylophaga thiooxydans DMS010.</title>
        <authorList>
            <person name="Boden R."/>
            <person name="Ferriera S."/>
            <person name="Johnson J."/>
            <person name="Kelly D.P."/>
            <person name="Murrell J.C."/>
            <person name="Schafer H."/>
        </authorList>
    </citation>
    <scope>NUCLEOTIDE SEQUENCE [LARGE SCALE GENOMIC DNA]</scope>
    <source>
        <strain evidence="5 6">DMS010</strain>
    </source>
</reference>
<dbReference type="Gene3D" id="3.40.50.2300">
    <property type="match status" value="1"/>
</dbReference>
<accession>C0N1R1</accession>
<dbReference type="InterPro" id="IPR001789">
    <property type="entry name" value="Sig_transdc_resp-reg_receiver"/>
</dbReference>
<dbReference type="EMBL" id="GG657883">
    <property type="protein sequence ID" value="EEF81101.1"/>
    <property type="molecule type" value="Genomic_DNA"/>
</dbReference>
<dbReference type="CDD" id="cd06170">
    <property type="entry name" value="LuxR_C_like"/>
    <property type="match status" value="1"/>
</dbReference>